<feature type="compositionally biased region" description="Polar residues" evidence="1">
    <location>
        <begin position="206"/>
        <end position="221"/>
    </location>
</feature>
<feature type="region of interest" description="Disordered" evidence="1">
    <location>
        <begin position="419"/>
        <end position="438"/>
    </location>
</feature>
<sequence>MGIKQSTLADAAPNPHAAHARLHRALEHLWPTVDQVIALGHFAPCAPTISSLIPLLTSAAHSQDGHAALPLPLPDPVAAHLAAMLASYALIDLQILHLKQMAAASPTGHASSSLSVSPKTPTLALRLAINARPLSSISGMTARTPKTRRQHQQLRSKATNRPSSAPTANSGSGLPLHTPDLPSARLPTTALSDAHMRRISAGGANPRTSQPAHASPRSTKSSKSPLILSWLAPHVHYAHVIQLALATLGPSCLLPPDPIPLVAQPCTVDDLAQILAFAINLWAATACFPGAPAGFVDSEHASSHFVAPVSPSQSLHPPHPTVHHNHYLSPTTTFSPSPSTRSIYHPPSHRISGATINSSIFRPPTHPYSHSASAHVHRPGSLFSTLSSTSTNDPGGANGGNASSIYTDQGSTLPDLETRTLRGHWDGGGGRAASLMPVRSMTLSFQGTSDEDDEDDEQEQDDAESVASSVEPPEALSSSSASAAAGVLPLSPTSPDMISSPLPHTPPTTTVRPAGGGASPLLAPLAPATLSVASTHTRRHRAGSMTSTTADSGGAGAGAHHNGDRAAATATATADRWSIRSHYPAPSVLSAQTSAVGSSMYHYQSPAPQRTSYGGGGGQHRSTSFGTPSSPTNGHGASAHVHYPPPTATTPAVSPPTPVVIAPSHLRPLAHRLIDRVSSTCALDWDAMVRLVLYPMMPYLWTWSLSPYLGMRMLGILGSHILPTHAPSPMPPPAAAGNLLYPSVIAHWLVQSSLVPPRTSPNSGSGSGSTGPGPPTLCPLAGHVVFRATANGEEPAAAVVALVALAVPFTGSTDVEPVVLALDLGRKASVMVVSPTNVVQRVQASAAAPQSHTVVAASATVGRVSVAWRGRGGSGLSLPVDVGAVGPGPLTDAGVGGPGPVTVVLSVLDVEVVVFA</sequence>
<feature type="region of interest" description="Disordered" evidence="1">
    <location>
        <begin position="201"/>
        <end position="221"/>
    </location>
</feature>
<feature type="compositionally biased region" description="Pro residues" evidence="1">
    <location>
        <begin position="643"/>
        <end position="656"/>
    </location>
</feature>
<feature type="compositionally biased region" description="Polar residues" evidence="1">
    <location>
        <begin position="400"/>
        <end position="412"/>
    </location>
</feature>
<dbReference type="AlphaFoldDB" id="A0A1Y2HEW4"/>
<keyword evidence="3" id="KW-1185">Reference proteome</keyword>
<dbReference type="EMBL" id="MCFL01000039">
    <property type="protein sequence ID" value="ORZ33085.1"/>
    <property type="molecule type" value="Genomic_DNA"/>
</dbReference>
<evidence type="ECO:0000256" key="1">
    <source>
        <dbReference type="SAM" id="MobiDB-lite"/>
    </source>
</evidence>
<evidence type="ECO:0000313" key="2">
    <source>
        <dbReference type="EMBL" id="ORZ33085.1"/>
    </source>
</evidence>
<feature type="compositionally biased region" description="Low complexity" evidence="1">
    <location>
        <begin position="519"/>
        <end position="534"/>
    </location>
</feature>
<comment type="caution">
    <text evidence="2">The sequence shown here is derived from an EMBL/GenBank/DDBJ whole genome shotgun (WGS) entry which is preliminary data.</text>
</comment>
<feature type="compositionally biased region" description="Polar residues" evidence="1">
    <location>
        <begin position="620"/>
        <end position="635"/>
    </location>
</feature>
<feature type="compositionally biased region" description="Low complexity" evidence="1">
    <location>
        <begin position="543"/>
        <end position="552"/>
    </location>
</feature>
<feature type="compositionally biased region" description="Low complexity" evidence="1">
    <location>
        <begin position="467"/>
        <end position="491"/>
    </location>
</feature>
<organism evidence="2 3">
    <name type="scientific">Catenaria anguillulae PL171</name>
    <dbReference type="NCBI Taxonomy" id="765915"/>
    <lineage>
        <taxon>Eukaryota</taxon>
        <taxon>Fungi</taxon>
        <taxon>Fungi incertae sedis</taxon>
        <taxon>Blastocladiomycota</taxon>
        <taxon>Blastocladiomycetes</taxon>
        <taxon>Blastocladiales</taxon>
        <taxon>Catenariaceae</taxon>
        <taxon>Catenaria</taxon>
    </lineage>
</organism>
<feature type="compositionally biased region" description="Acidic residues" evidence="1">
    <location>
        <begin position="449"/>
        <end position="464"/>
    </location>
</feature>
<feature type="compositionally biased region" description="Polar residues" evidence="1">
    <location>
        <begin position="155"/>
        <end position="172"/>
    </location>
</feature>
<feature type="region of interest" description="Disordered" evidence="1">
    <location>
        <begin position="600"/>
        <end position="656"/>
    </location>
</feature>
<accession>A0A1Y2HEW4</accession>
<feature type="region of interest" description="Disordered" evidence="1">
    <location>
        <begin position="136"/>
        <end position="186"/>
    </location>
</feature>
<reference evidence="2 3" key="1">
    <citation type="submission" date="2016-07" db="EMBL/GenBank/DDBJ databases">
        <title>Pervasive Adenine N6-methylation of Active Genes in Fungi.</title>
        <authorList>
            <consortium name="DOE Joint Genome Institute"/>
            <person name="Mondo S.J."/>
            <person name="Dannebaum R.O."/>
            <person name="Kuo R.C."/>
            <person name="Labutti K."/>
            <person name="Haridas S."/>
            <person name="Kuo A."/>
            <person name="Salamov A."/>
            <person name="Ahrendt S.R."/>
            <person name="Lipzen A."/>
            <person name="Sullivan W."/>
            <person name="Andreopoulos W.B."/>
            <person name="Clum A."/>
            <person name="Lindquist E."/>
            <person name="Daum C."/>
            <person name="Ramamoorthy G.K."/>
            <person name="Gryganskyi A."/>
            <person name="Culley D."/>
            <person name="Magnuson J.K."/>
            <person name="James T.Y."/>
            <person name="O'Malley M.A."/>
            <person name="Stajich J.E."/>
            <person name="Spatafora J.W."/>
            <person name="Visel A."/>
            <person name="Grigoriev I.V."/>
        </authorList>
    </citation>
    <scope>NUCLEOTIDE SEQUENCE [LARGE SCALE GENOMIC DNA]</scope>
    <source>
        <strain evidence="2 3">PL171</strain>
    </source>
</reference>
<name>A0A1Y2HEW4_9FUNG</name>
<feature type="compositionally biased region" description="Low complexity" evidence="1">
    <location>
        <begin position="381"/>
        <end position="391"/>
    </location>
</feature>
<protein>
    <submittedName>
        <fullName evidence="2">Uncharacterized protein</fullName>
    </submittedName>
</protein>
<feature type="compositionally biased region" description="Basic residues" evidence="1">
    <location>
        <begin position="145"/>
        <end position="154"/>
    </location>
</feature>
<feature type="region of interest" description="Disordered" evidence="1">
    <location>
        <begin position="356"/>
        <end position="412"/>
    </location>
</feature>
<feature type="region of interest" description="Disordered" evidence="1">
    <location>
        <begin position="445"/>
        <end position="569"/>
    </location>
</feature>
<evidence type="ECO:0000313" key="3">
    <source>
        <dbReference type="Proteomes" id="UP000193411"/>
    </source>
</evidence>
<dbReference type="Proteomes" id="UP000193411">
    <property type="component" value="Unassembled WGS sequence"/>
</dbReference>
<gene>
    <name evidence="2" type="ORF">BCR44DRAFT_1439062</name>
</gene>
<proteinExistence type="predicted"/>